<organism evidence="1 2">
    <name type="scientific">Arcicella aurantiaca</name>
    <dbReference type="NCBI Taxonomy" id="591202"/>
    <lineage>
        <taxon>Bacteria</taxon>
        <taxon>Pseudomonadati</taxon>
        <taxon>Bacteroidota</taxon>
        <taxon>Cytophagia</taxon>
        <taxon>Cytophagales</taxon>
        <taxon>Flectobacillaceae</taxon>
        <taxon>Arcicella</taxon>
    </lineage>
</organism>
<sequence length="70" mass="8414">MTAISKPLSNLQLELLKLYSMNIDEKDLLHFKNYLAQFFMQKAINEADKVWEEKGYNDDLMDEWINEEQQ</sequence>
<name>A0A316E1G9_9BACT</name>
<dbReference type="EMBL" id="QGGO01000049">
    <property type="protein sequence ID" value="PWK16660.1"/>
    <property type="molecule type" value="Genomic_DNA"/>
</dbReference>
<dbReference type="Proteomes" id="UP000245489">
    <property type="component" value="Unassembled WGS sequence"/>
</dbReference>
<reference evidence="1 2" key="1">
    <citation type="submission" date="2018-05" db="EMBL/GenBank/DDBJ databases">
        <title>Genomic Encyclopedia of Archaeal and Bacterial Type Strains, Phase II (KMG-II): from individual species to whole genera.</title>
        <authorList>
            <person name="Goeker M."/>
        </authorList>
    </citation>
    <scope>NUCLEOTIDE SEQUENCE [LARGE SCALE GENOMIC DNA]</scope>
    <source>
        <strain evidence="1 2">DSM 22214</strain>
    </source>
</reference>
<dbReference type="AlphaFoldDB" id="A0A316E1G9"/>
<comment type="caution">
    <text evidence="1">The sequence shown here is derived from an EMBL/GenBank/DDBJ whole genome shotgun (WGS) entry which is preliminary data.</text>
</comment>
<evidence type="ECO:0000313" key="2">
    <source>
        <dbReference type="Proteomes" id="UP000245489"/>
    </source>
</evidence>
<proteinExistence type="predicted"/>
<accession>A0A316E1G9</accession>
<dbReference type="RefSeq" id="WP_109745573.1">
    <property type="nucleotide sequence ID" value="NZ_QGGO01000049.1"/>
</dbReference>
<keyword evidence="2" id="KW-1185">Reference proteome</keyword>
<evidence type="ECO:0000313" key="1">
    <source>
        <dbReference type="EMBL" id="PWK16660.1"/>
    </source>
</evidence>
<dbReference type="OrthoDB" id="965472at2"/>
<protein>
    <submittedName>
        <fullName evidence="1">Uncharacterized protein</fullName>
    </submittedName>
</protein>
<gene>
    <name evidence="1" type="ORF">LV89_04876</name>
</gene>